<evidence type="ECO:0000256" key="2">
    <source>
        <dbReference type="ARBA" id="ARBA00022737"/>
    </source>
</evidence>
<reference evidence="5" key="1">
    <citation type="submission" date="2023-04" db="EMBL/GenBank/DDBJ databases">
        <title>Candida boidinii NBRC 10035.</title>
        <authorList>
            <person name="Ichikawa N."/>
            <person name="Sato H."/>
            <person name="Tonouchi N."/>
        </authorList>
    </citation>
    <scope>NUCLEOTIDE SEQUENCE</scope>
    <source>
        <strain evidence="5">NBRC 10035</strain>
    </source>
</reference>
<feature type="repeat" description="WD" evidence="3">
    <location>
        <begin position="215"/>
        <end position="257"/>
    </location>
</feature>
<dbReference type="InterPro" id="IPR019775">
    <property type="entry name" value="WD40_repeat_CS"/>
</dbReference>
<evidence type="ECO:0000256" key="1">
    <source>
        <dbReference type="ARBA" id="ARBA00022574"/>
    </source>
</evidence>
<evidence type="ECO:0000313" key="6">
    <source>
        <dbReference type="Proteomes" id="UP001165120"/>
    </source>
</evidence>
<feature type="compositionally biased region" description="Low complexity" evidence="4">
    <location>
        <begin position="69"/>
        <end position="78"/>
    </location>
</feature>
<dbReference type="Gene3D" id="2.130.10.10">
    <property type="entry name" value="YVTN repeat-like/Quinoprotein amine dehydrogenase"/>
    <property type="match status" value="2"/>
</dbReference>
<feature type="compositionally biased region" description="Basic and acidic residues" evidence="4">
    <location>
        <begin position="510"/>
        <end position="531"/>
    </location>
</feature>
<dbReference type="InterPro" id="IPR051858">
    <property type="entry name" value="WD_repeat_GAD-1"/>
</dbReference>
<dbReference type="AlphaFoldDB" id="A0A9W6W7H9"/>
<dbReference type="InterPro" id="IPR001680">
    <property type="entry name" value="WD40_rpt"/>
</dbReference>
<evidence type="ECO:0000313" key="5">
    <source>
        <dbReference type="EMBL" id="GME67101.1"/>
    </source>
</evidence>
<keyword evidence="2" id="KW-0677">Repeat</keyword>
<dbReference type="GO" id="GO:0035861">
    <property type="term" value="C:site of double-strand break"/>
    <property type="evidence" value="ECO:0007669"/>
    <property type="project" value="TreeGrafter"/>
</dbReference>
<dbReference type="GO" id="GO:0005634">
    <property type="term" value="C:nucleus"/>
    <property type="evidence" value="ECO:0007669"/>
    <property type="project" value="TreeGrafter"/>
</dbReference>
<keyword evidence="6" id="KW-1185">Reference proteome</keyword>
<feature type="region of interest" description="Disordered" evidence="4">
    <location>
        <begin position="487"/>
        <end position="537"/>
    </location>
</feature>
<dbReference type="PANTHER" id="PTHR16017">
    <property type="entry name" value="GASTRULATION DEFECTIVE PROTEIN 1-RELATED"/>
    <property type="match status" value="1"/>
</dbReference>
<feature type="compositionally biased region" description="Polar residues" evidence="4">
    <location>
        <begin position="33"/>
        <end position="54"/>
    </location>
</feature>
<feature type="compositionally biased region" description="Polar residues" evidence="4">
    <location>
        <begin position="1"/>
        <end position="15"/>
    </location>
</feature>
<name>A0A9W6W7H9_CANBO</name>
<gene>
    <name evidence="5" type="ORF">Cboi02_000053200</name>
</gene>
<accession>A0A9W6W7H9</accession>
<organism evidence="5 6">
    <name type="scientific">Candida boidinii</name>
    <name type="common">Yeast</name>
    <dbReference type="NCBI Taxonomy" id="5477"/>
    <lineage>
        <taxon>Eukaryota</taxon>
        <taxon>Fungi</taxon>
        <taxon>Dikarya</taxon>
        <taxon>Ascomycota</taxon>
        <taxon>Saccharomycotina</taxon>
        <taxon>Pichiomycetes</taxon>
        <taxon>Pichiales</taxon>
        <taxon>Pichiaceae</taxon>
        <taxon>Ogataea</taxon>
        <taxon>Ogataea/Candida clade</taxon>
    </lineage>
</organism>
<keyword evidence="1 3" id="KW-0853">WD repeat</keyword>
<feature type="region of interest" description="Disordered" evidence="4">
    <location>
        <begin position="1"/>
        <end position="78"/>
    </location>
</feature>
<dbReference type="Proteomes" id="UP001165120">
    <property type="component" value="Unassembled WGS sequence"/>
</dbReference>
<protein>
    <submittedName>
        <fullName evidence="5">Unnamed protein product</fullName>
    </submittedName>
</protein>
<dbReference type="InterPro" id="IPR015943">
    <property type="entry name" value="WD40/YVTN_repeat-like_dom_sf"/>
</dbReference>
<dbReference type="PROSITE" id="PS00678">
    <property type="entry name" value="WD_REPEATS_1"/>
    <property type="match status" value="1"/>
</dbReference>
<evidence type="ECO:0000256" key="4">
    <source>
        <dbReference type="SAM" id="MobiDB-lite"/>
    </source>
</evidence>
<dbReference type="EMBL" id="BSXN01000100">
    <property type="protein sequence ID" value="GME67101.1"/>
    <property type="molecule type" value="Genomic_DNA"/>
</dbReference>
<sequence length="537" mass="61145">MSSSLPVSFGKSSEYNEIGKKKQVNYDEYMTQEYRQSLSQVPPNKVESISKTTPSSVSDPDSDSDSDSSSDSGDSIFDDYPISHSYTTDFNQDGSNYKTITSICHINSGSKFLFTSNTPKIPIFNYNNLQKNKNDPTSIIINPFDDTNSDISEFGLTVKNSPVVEKLVTNIDYPSDGLFIAIPRQERIVKLFNDSGKEIWKSKKTDLQFQDLSQTFGHLDEIEDAIFKKNSKNIIFTCSKDSTIRSWDMNENKQKTVYQLNHHDNTNSKLNSRSRVSITNLLAINEDSIAIGTEFGDLSILDTRIKSKNNKGQFFNNLGEGEIISILKHPYSNNMIYARTSKGYLSLWDIRNSSKPIVFNKTHGVCNKYQNIVISPLGDSIIFGSTNNKLHIVDAADISDKYEVNTHFEPTCVNWSKEINQITVGFKNGQISSFFSPKNSTNGIKLVLEKPLATMTRDSNHKFTSVFIDTRKLDNRTKKRRFNEHDVITNNNEEEEEKEEDDDENARVPMEPKRKKEKLQDVVFEDPREPILKYSKN</sequence>
<dbReference type="PANTHER" id="PTHR16017:SF0">
    <property type="entry name" value="WD REPEAT-CONTAINING PROTEIN 70"/>
    <property type="match status" value="1"/>
</dbReference>
<dbReference type="SUPFAM" id="SSF50978">
    <property type="entry name" value="WD40 repeat-like"/>
    <property type="match status" value="1"/>
</dbReference>
<proteinExistence type="predicted"/>
<feature type="compositionally biased region" description="Acidic residues" evidence="4">
    <location>
        <begin position="492"/>
        <end position="504"/>
    </location>
</feature>
<dbReference type="InterPro" id="IPR036322">
    <property type="entry name" value="WD40_repeat_dom_sf"/>
</dbReference>
<evidence type="ECO:0000256" key="3">
    <source>
        <dbReference type="PROSITE-ProRule" id="PRU00221"/>
    </source>
</evidence>
<dbReference type="PROSITE" id="PS50082">
    <property type="entry name" value="WD_REPEATS_2"/>
    <property type="match status" value="1"/>
</dbReference>
<comment type="caution">
    <text evidence="5">The sequence shown here is derived from an EMBL/GenBank/DDBJ whole genome shotgun (WGS) entry which is preliminary data.</text>
</comment>